<name>A0A927N4A7_9ACTN</name>
<reference evidence="7" key="1">
    <citation type="submission" date="2020-10" db="EMBL/GenBank/DDBJ databases">
        <title>Sequencing the genomes of 1000 actinobacteria strains.</title>
        <authorList>
            <person name="Klenk H.-P."/>
        </authorList>
    </citation>
    <scope>NUCLEOTIDE SEQUENCE</scope>
    <source>
        <strain evidence="7">DSM 45354</strain>
    </source>
</reference>
<evidence type="ECO:0000313" key="7">
    <source>
        <dbReference type="EMBL" id="MBE1611467.1"/>
    </source>
</evidence>
<gene>
    <name evidence="7" type="ORF">HEB94_008315</name>
</gene>
<dbReference type="Pfam" id="PF00440">
    <property type="entry name" value="TetR_N"/>
    <property type="match status" value="1"/>
</dbReference>
<dbReference type="InterPro" id="IPR001647">
    <property type="entry name" value="HTH_TetR"/>
</dbReference>
<dbReference type="PANTHER" id="PTHR30055:SF234">
    <property type="entry name" value="HTH-TYPE TRANSCRIPTIONAL REGULATOR BETI"/>
    <property type="match status" value="1"/>
</dbReference>
<evidence type="ECO:0000256" key="5">
    <source>
        <dbReference type="SAM" id="MobiDB-lite"/>
    </source>
</evidence>
<dbReference type="InterPro" id="IPR049445">
    <property type="entry name" value="TetR_SbtR-like_C"/>
</dbReference>
<keyword evidence="1" id="KW-0805">Transcription regulation</keyword>
<sequence length="216" mass="23269">MTTASPTSRPPRADGVRNRRLLLSAAADAFAEHGTDVSIAEIAQRAGIGKGTVFRHFTTKEDLLAAIMGEMVDGLVAVGVGLSDAEDPAQALLAFMTAGVELLAKDRAFCEVVGRPSLHHPDVRAGLERLCDVAERLTDRARRQKAIRPDVTGTDIVLLLGGVHQTAAPLLGAEPQLWRRYLGLVFDGIRSDRAQPLPHPAPRELRFTETTPDPSE</sequence>
<dbReference type="RefSeq" id="WP_192754676.1">
    <property type="nucleotide sequence ID" value="NZ_BAABJL010000178.1"/>
</dbReference>
<evidence type="ECO:0000256" key="3">
    <source>
        <dbReference type="ARBA" id="ARBA00023163"/>
    </source>
</evidence>
<dbReference type="AlphaFoldDB" id="A0A927N4A7"/>
<evidence type="ECO:0000259" key="6">
    <source>
        <dbReference type="PROSITE" id="PS50977"/>
    </source>
</evidence>
<protein>
    <submittedName>
        <fullName evidence="7">AcrR family transcriptional regulator</fullName>
    </submittedName>
</protein>
<dbReference type="SUPFAM" id="SSF48498">
    <property type="entry name" value="Tetracyclin repressor-like, C-terminal domain"/>
    <property type="match status" value="1"/>
</dbReference>
<dbReference type="InterPro" id="IPR036271">
    <property type="entry name" value="Tet_transcr_reg_TetR-rel_C_sf"/>
</dbReference>
<dbReference type="Gene3D" id="1.10.357.10">
    <property type="entry name" value="Tetracycline Repressor, domain 2"/>
    <property type="match status" value="1"/>
</dbReference>
<proteinExistence type="predicted"/>
<dbReference type="Pfam" id="PF21597">
    <property type="entry name" value="TetR_C_43"/>
    <property type="match status" value="1"/>
</dbReference>
<dbReference type="InterPro" id="IPR050109">
    <property type="entry name" value="HTH-type_TetR-like_transc_reg"/>
</dbReference>
<evidence type="ECO:0000256" key="4">
    <source>
        <dbReference type="PROSITE-ProRule" id="PRU00335"/>
    </source>
</evidence>
<dbReference type="Proteomes" id="UP000638648">
    <property type="component" value="Unassembled WGS sequence"/>
</dbReference>
<feature type="domain" description="HTH tetR-type" evidence="6">
    <location>
        <begin position="16"/>
        <end position="75"/>
    </location>
</feature>
<dbReference type="PRINTS" id="PR00455">
    <property type="entry name" value="HTHTETR"/>
</dbReference>
<dbReference type="SUPFAM" id="SSF46689">
    <property type="entry name" value="Homeodomain-like"/>
    <property type="match status" value="1"/>
</dbReference>
<comment type="caution">
    <text evidence="7">The sequence shown here is derived from an EMBL/GenBank/DDBJ whole genome shotgun (WGS) entry which is preliminary data.</text>
</comment>
<evidence type="ECO:0000256" key="1">
    <source>
        <dbReference type="ARBA" id="ARBA00023015"/>
    </source>
</evidence>
<accession>A0A927N4A7</accession>
<feature type="region of interest" description="Disordered" evidence="5">
    <location>
        <begin position="193"/>
        <end position="216"/>
    </location>
</feature>
<keyword evidence="3" id="KW-0804">Transcription</keyword>
<feature type="DNA-binding region" description="H-T-H motif" evidence="4">
    <location>
        <begin position="38"/>
        <end position="57"/>
    </location>
</feature>
<evidence type="ECO:0000313" key="8">
    <source>
        <dbReference type="Proteomes" id="UP000638648"/>
    </source>
</evidence>
<dbReference type="PANTHER" id="PTHR30055">
    <property type="entry name" value="HTH-TYPE TRANSCRIPTIONAL REGULATOR RUTR"/>
    <property type="match status" value="1"/>
</dbReference>
<dbReference type="GO" id="GO:0000976">
    <property type="term" value="F:transcription cis-regulatory region binding"/>
    <property type="evidence" value="ECO:0007669"/>
    <property type="project" value="TreeGrafter"/>
</dbReference>
<dbReference type="PROSITE" id="PS50977">
    <property type="entry name" value="HTH_TETR_2"/>
    <property type="match status" value="1"/>
</dbReference>
<organism evidence="7 8">
    <name type="scientific">Actinopolymorpha pittospori</name>
    <dbReference type="NCBI Taxonomy" id="648752"/>
    <lineage>
        <taxon>Bacteria</taxon>
        <taxon>Bacillati</taxon>
        <taxon>Actinomycetota</taxon>
        <taxon>Actinomycetes</taxon>
        <taxon>Propionibacteriales</taxon>
        <taxon>Actinopolymorphaceae</taxon>
        <taxon>Actinopolymorpha</taxon>
    </lineage>
</organism>
<dbReference type="InterPro" id="IPR009057">
    <property type="entry name" value="Homeodomain-like_sf"/>
</dbReference>
<dbReference type="GO" id="GO:0003700">
    <property type="term" value="F:DNA-binding transcription factor activity"/>
    <property type="evidence" value="ECO:0007669"/>
    <property type="project" value="TreeGrafter"/>
</dbReference>
<keyword evidence="8" id="KW-1185">Reference proteome</keyword>
<evidence type="ECO:0000256" key="2">
    <source>
        <dbReference type="ARBA" id="ARBA00023125"/>
    </source>
</evidence>
<dbReference type="EMBL" id="JADBEM010000001">
    <property type="protein sequence ID" value="MBE1611467.1"/>
    <property type="molecule type" value="Genomic_DNA"/>
</dbReference>
<keyword evidence="2 4" id="KW-0238">DNA-binding</keyword>